<reference evidence="1" key="1">
    <citation type="submission" date="2023-06" db="EMBL/GenBank/DDBJ databases">
        <authorList>
            <person name="Kurt Z."/>
        </authorList>
    </citation>
    <scope>NUCLEOTIDE SEQUENCE</scope>
</reference>
<evidence type="ECO:0000313" key="1">
    <source>
        <dbReference type="EMBL" id="CAI9915183.1"/>
    </source>
</evidence>
<dbReference type="EMBL" id="CATOUU010000066">
    <property type="protein sequence ID" value="CAI9915183.1"/>
    <property type="molecule type" value="Genomic_DNA"/>
</dbReference>
<dbReference type="EMBL" id="CAXDID020000022">
    <property type="protein sequence ID" value="CAL5988070.1"/>
    <property type="molecule type" value="Genomic_DNA"/>
</dbReference>
<dbReference type="EMBL" id="CATOUU010001177">
    <property type="protein sequence ID" value="CAI9977109.1"/>
    <property type="molecule type" value="Genomic_DNA"/>
</dbReference>
<evidence type="ECO:0000313" key="4">
    <source>
        <dbReference type="EMBL" id="CAL6097041.1"/>
    </source>
</evidence>
<evidence type="ECO:0000313" key="5">
    <source>
        <dbReference type="Proteomes" id="UP001642409"/>
    </source>
</evidence>
<protein>
    <submittedName>
        <fullName evidence="3">Hypothetical_protein</fullName>
    </submittedName>
</protein>
<gene>
    <name evidence="3" type="ORF">HINF_LOCUS10191</name>
    <name evidence="1" type="ORF">HINF_LOCUS2828</name>
    <name evidence="2" type="ORF">HINF_LOCUS64754</name>
    <name evidence="4" type="ORF">HINF_LOCUS68718</name>
</gene>
<accession>A0AA86N9J7</accession>
<dbReference type="Proteomes" id="UP001642409">
    <property type="component" value="Unassembled WGS sequence"/>
</dbReference>
<dbReference type="AlphaFoldDB" id="A0AA86N9J7"/>
<evidence type="ECO:0000313" key="3">
    <source>
        <dbReference type="EMBL" id="CAL5988070.1"/>
    </source>
</evidence>
<organism evidence="1">
    <name type="scientific">Hexamita inflata</name>
    <dbReference type="NCBI Taxonomy" id="28002"/>
    <lineage>
        <taxon>Eukaryota</taxon>
        <taxon>Metamonada</taxon>
        <taxon>Diplomonadida</taxon>
        <taxon>Hexamitidae</taxon>
        <taxon>Hexamitinae</taxon>
        <taxon>Hexamita</taxon>
    </lineage>
</organism>
<dbReference type="EMBL" id="CAXDID020000491">
    <property type="protein sequence ID" value="CAL6097041.1"/>
    <property type="molecule type" value="Genomic_DNA"/>
</dbReference>
<evidence type="ECO:0000313" key="2">
    <source>
        <dbReference type="EMBL" id="CAI9977109.1"/>
    </source>
</evidence>
<reference evidence="3 5" key="2">
    <citation type="submission" date="2024-07" db="EMBL/GenBank/DDBJ databases">
        <authorList>
            <person name="Akdeniz Z."/>
        </authorList>
    </citation>
    <scope>NUCLEOTIDE SEQUENCE [LARGE SCALE GENOMIC DNA]</scope>
</reference>
<name>A0AA86N9J7_9EUKA</name>
<keyword evidence="5" id="KW-1185">Reference proteome</keyword>
<sequence>MPKLLKRGSSLFSIKTLHTILECPELEEVNSSQQFQQIESPVFQQRISVRQISLMSEITKIYQRINALSDLNHKNELRLQFIKKQNGSLTVVGPRNAFLNQEEE</sequence>
<proteinExistence type="predicted"/>
<comment type="caution">
    <text evidence="1">The sequence shown here is derived from an EMBL/GenBank/DDBJ whole genome shotgun (WGS) entry which is preliminary data.</text>
</comment>